<dbReference type="InterPro" id="IPR036397">
    <property type="entry name" value="RNaseH_sf"/>
</dbReference>
<dbReference type="GO" id="GO:0003676">
    <property type="term" value="F:nucleic acid binding"/>
    <property type="evidence" value="ECO:0007669"/>
    <property type="project" value="InterPro"/>
</dbReference>
<evidence type="ECO:0000313" key="3">
    <source>
        <dbReference type="EMBL" id="KRN18796.1"/>
    </source>
</evidence>
<dbReference type="Proteomes" id="UP000050865">
    <property type="component" value="Unassembled WGS sequence"/>
</dbReference>
<dbReference type="STRING" id="1423730.FC75_GL000354"/>
<evidence type="ECO:0000313" key="4">
    <source>
        <dbReference type="Proteomes" id="UP000050865"/>
    </source>
</evidence>
<comment type="caution">
    <text evidence="3">The sequence shown here is derived from an EMBL/GenBank/DDBJ whole genome shotgun (WGS) entry which is preliminary data.</text>
</comment>
<organism evidence="3 4">
    <name type="scientific">Lacticaseibacillus camelliae DSM 22697 = JCM 13995</name>
    <dbReference type="NCBI Taxonomy" id="1423730"/>
    <lineage>
        <taxon>Bacteria</taxon>
        <taxon>Bacillati</taxon>
        <taxon>Bacillota</taxon>
        <taxon>Bacilli</taxon>
        <taxon>Lactobacillales</taxon>
        <taxon>Lactobacillaceae</taxon>
        <taxon>Lacticaseibacillus</taxon>
    </lineage>
</organism>
<protein>
    <submittedName>
        <fullName evidence="3">Transposase</fullName>
    </submittedName>
</protein>
<reference evidence="3 4" key="1">
    <citation type="journal article" date="2015" name="Genome Announc.">
        <title>Expanding the biotechnology potential of lactobacilli through comparative genomics of 213 strains and associated genera.</title>
        <authorList>
            <person name="Sun Z."/>
            <person name="Harris H.M."/>
            <person name="McCann A."/>
            <person name="Guo C."/>
            <person name="Argimon S."/>
            <person name="Zhang W."/>
            <person name="Yang X."/>
            <person name="Jeffery I.B."/>
            <person name="Cooney J.C."/>
            <person name="Kagawa T.F."/>
            <person name="Liu W."/>
            <person name="Song Y."/>
            <person name="Salvetti E."/>
            <person name="Wrobel A."/>
            <person name="Rasinkangas P."/>
            <person name="Parkhill J."/>
            <person name="Rea M.C."/>
            <person name="O'Sullivan O."/>
            <person name="Ritari J."/>
            <person name="Douillard F.P."/>
            <person name="Paul Ross R."/>
            <person name="Yang R."/>
            <person name="Briner A.E."/>
            <person name="Felis G.E."/>
            <person name="de Vos W.M."/>
            <person name="Barrangou R."/>
            <person name="Klaenhammer T.R."/>
            <person name="Caufield P.W."/>
            <person name="Cui Y."/>
            <person name="Zhang H."/>
            <person name="O'Toole P.W."/>
        </authorList>
    </citation>
    <scope>NUCLEOTIDE SEQUENCE [LARGE SCALE GENOMIC DNA]</scope>
    <source>
        <strain evidence="3 4">DSM 22697</strain>
    </source>
</reference>
<dbReference type="PROSITE" id="PS50994">
    <property type="entry name" value="INTEGRASE"/>
    <property type="match status" value="1"/>
</dbReference>
<keyword evidence="4" id="KW-1185">Reference proteome</keyword>
<feature type="domain" description="Integrase catalytic" evidence="2">
    <location>
        <begin position="131"/>
        <end position="319"/>
    </location>
</feature>
<dbReference type="RefSeq" id="WP_056989868.1">
    <property type="nucleotide sequence ID" value="NZ_AYZJ01000082.1"/>
</dbReference>
<dbReference type="NCBIfam" id="NF033546">
    <property type="entry name" value="transpos_IS21"/>
    <property type="match status" value="1"/>
</dbReference>
<dbReference type="InterPro" id="IPR054353">
    <property type="entry name" value="IstA-like_C"/>
</dbReference>
<dbReference type="EMBL" id="AYZJ01000082">
    <property type="protein sequence ID" value="KRN18796.1"/>
    <property type="molecule type" value="Genomic_DNA"/>
</dbReference>
<dbReference type="PATRIC" id="fig|1423730.4.peg.373"/>
<gene>
    <name evidence="3" type="ORF">FC75_GL000354</name>
</gene>
<sequence length="521" mass="59661">MAIQYRRILELSPDHSQRSIAASTGHSRPKVREVLERAKQSELSLPLDPQLTDAQIGRILFPELAPETTGRELPDLEYLHEELGKKNVTLSLLYYEYQINCRDSHKVPYSYRSFCRMYGDFAQKYKATMRIRRKPGELMEVDWAGSTLEVSDADTGEKITAYLFLAVLPSSQYGYCEAFLSMTMPDWIRGHVNAYEFFGGVTEILVSDNLKTGVNSHAKFDPVLNPVYRDMAEHYGTVVMPARVRKPKDKPKVEATVKALSTWVIAALRNQQFFTLEELNQAVWSKLRDFNQRPFTKKYKECRNREEGFSTEEKFALHPLPAAPFEMAAWKTATVTPDYHIQVDRMFYSVPFQYIGSQVDVRLTNSLIEVFFKDSRIASHARLYGRSEQFSTNQEHMPEAHKLYVSHTAESSRTWAATVGPHISALVEDLLNHNPERQALHTILSLQKLAKKYGATQLEFACGEVQQVAQVPTTRIIERVLINQKKKTPEALANKNVENDYGFTRGAEYFGRVGHDQSRND</sequence>
<dbReference type="InterPro" id="IPR001584">
    <property type="entry name" value="Integrase_cat-core"/>
</dbReference>
<proteinExistence type="inferred from homology"/>
<dbReference type="InterPro" id="IPR012337">
    <property type="entry name" value="RNaseH-like_sf"/>
</dbReference>
<dbReference type="PANTHER" id="PTHR35004:SF8">
    <property type="entry name" value="TRANSPOSASE RV3428C-RELATED"/>
    <property type="match status" value="1"/>
</dbReference>
<comment type="similarity">
    <text evidence="1">Belongs to the transposase IS21/IS408/IS1162 family.</text>
</comment>
<dbReference type="SUPFAM" id="SSF53098">
    <property type="entry name" value="Ribonuclease H-like"/>
    <property type="match status" value="1"/>
</dbReference>
<accession>A0A0R2F1X8</accession>
<evidence type="ECO:0000256" key="1">
    <source>
        <dbReference type="ARBA" id="ARBA00009277"/>
    </source>
</evidence>
<dbReference type="GO" id="GO:0015074">
    <property type="term" value="P:DNA integration"/>
    <property type="evidence" value="ECO:0007669"/>
    <property type="project" value="InterPro"/>
</dbReference>
<dbReference type="Gene3D" id="3.30.420.10">
    <property type="entry name" value="Ribonuclease H-like superfamily/Ribonuclease H"/>
    <property type="match status" value="1"/>
</dbReference>
<evidence type="ECO:0000259" key="2">
    <source>
        <dbReference type="PROSITE" id="PS50994"/>
    </source>
</evidence>
<dbReference type="Pfam" id="PF22483">
    <property type="entry name" value="Mu-transpos_C_2"/>
    <property type="match status" value="1"/>
</dbReference>
<dbReference type="PANTHER" id="PTHR35004">
    <property type="entry name" value="TRANSPOSASE RV3428C-RELATED"/>
    <property type="match status" value="1"/>
</dbReference>
<dbReference type="AlphaFoldDB" id="A0A0R2F1X8"/>
<name>A0A0R2F1X8_9LACO</name>